<keyword evidence="4 7" id="KW-1133">Transmembrane helix</keyword>
<comment type="caution">
    <text evidence="8">The sequence shown here is derived from an EMBL/GenBank/DDBJ whole genome shotgun (WGS) entry which is preliminary data.</text>
</comment>
<gene>
    <name evidence="8" type="ORF">PLOB_00017283</name>
</gene>
<evidence type="ECO:0000313" key="8">
    <source>
        <dbReference type="EMBL" id="CAH3175801.1"/>
    </source>
</evidence>
<feature type="compositionally biased region" description="Polar residues" evidence="6">
    <location>
        <begin position="38"/>
        <end position="48"/>
    </location>
</feature>
<feature type="transmembrane region" description="Helical" evidence="7">
    <location>
        <begin position="97"/>
        <end position="120"/>
    </location>
</feature>
<feature type="compositionally biased region" description="Low complexity" evidence="6">
    <location>
        <begin position="18"/>
        <end position="28"/>
    </location>
</feature>
<feature type="transmembrane region" description="Helical" evidence="7">
    <location>
        <begin position="141"/>
        <end position="160"/>
    </location>
</feature>
<evidence type="ECO:0000256" key="3">
    <source>
        <dbReference type="ARBA" id="ARBA00022692"/>
    </source>
</evidence>
<keyword evidence="5 7" id="KW-0472">Membrane</keyword>
<accession>A0ABN8R9B5</accession>
<protein>
    <submittedName>
        <fullName evidence="8">Uncharacterized protein</fullName>
    </submittedName>
</protein>
<name>A0ABN8R9B5_9CNID</name>
<dbReference type="Pfam" id="PF04505">
    <property type="entry name" value="CD225"/>
    <property type="match status" value="1"/>
</dbReference>
<dbReference type="InterPro" id="IPR007593">
    <property type="entry name" value="CD225/Dispanin_fam"/>
</dbReference>
<evidence type="ECO:0000256" key="6">
    <source>
        <dbReference type="SAM" id="MobiDB-lite"/>
    </source>
</evidence>
<evidence type="ECO:0000256" key="1">
    <source>
        <dbReference type="ARBA" id="ARBA00004370"/>
    </source>
</evidence>
<evidence type="ECO:0000313" key="9">
    <source>
        <dbReference type="Proteomes" id="UP001159405"/>
    </source>
</evidence>
<comment type="similarity">
    <text evidence="2">Belongs to the CD225/Dispanin family.</text>
</comment>
<dbReference type="InterPro" id="IPR051423">
    <property type="entry name" value="CD225/Dispanin"/>
</dbReference>
<proteinExistence type="inferred from homology"/>
<evidence type="ECO:0000256" key="7">
    <source>
        <dbReference type="SAM" id="Phobius"/>
    </source>
</evidence>
<dbReference type="PANTHER" id="PTHR14948">
    <property type="entry name" value="NG5"/>
    <property type="match status" value="1"/>
</dbReference>
<dbReference type="Proteomes" id="UP001159405">
    <property type="component" value="Unassembled WGS sequence"/>
</dbReference>
<evidence type="ECO:0000256" key="5">
    <source>
        <dbReference type="ARBA" id="ARBA00023136"/>
    </source>
</evidence>
<organism evidence="8 9">
    <name type="scientific">Porites lobata</name>
    <dbReference type="NCBI Taxonomy" id="104759"/>
    <lineage>
        <taxon>Eukaryota</taxon>
        <taxon>Metazoa</taxon>
        <taxon>Cnidaria</taxon>
        <taxon>Anthozoa</taxon>
        <taxon>Hexacorallia</taxon>
        <taxon>Scleractinia</taxon>
        <taxon>Fungiina</taxon>
        <taxon>Poritidae</taxon>
        <taxon>Porites</taxon>
    </lineage>
</organism>
<evidence type="ECO:0000256" key="2">
    <source>
        <dbReference type="ARBA" id="ARBA00006843"/>
    </source>
</evidence>
<reference evidence="8 9" key="1">
    <citation type="submission" date="2022-05" db="EMBL/GenBank/DDBJ databases">
        <authorList>
            <consortium name="Genoscope - CEA"/>
            <person name="William W."/>
        </authorList>
    </citation>
    <scope>NUCLEOTIDE SEQUENCE [LARGE SCALE GENOMIC DNA]</scope>
</reference>
<keyword evidence="9" id="KW-1185">Reference proteome</keyword>
<dbReference type="PANTHER" id="PTHR14948:SF25">
    <property type="entry name" value="DUF4190 DOMAIN-CONTAINING PROTEIN"/>
    <property type="match status" value="1"/>
</dbReference>
<sequence length="176" mass="19086">MDSKEKTPNEPQGGEIQSALNSSSAAPPAYTPGDTARSGYTAQPGYTVQQPGYPPKQQPYLAQPGYPLQTFSTVSMQPNETVIVSPPPERPPSHLCLSIVTCLFCFWPLGLAALCFSCLVDSSYDAGDYQRALSRSNTAKLLNIVSIICGMVLIAVIFLVRVNKANTTIYIYDPYN</sequence>
<keyword evidence="3 7" id="KW-0812">Transmembrane</keyword>
<dbReference type="EMBL" id="CALNXK010000205">
    <property type="protein sequence ID" value="CAH3175801.1"/>
    <property type="molecule type" value="Genomic_DNA"/>
</dbReference>
<evidence type="ECO:0000256" key="4">
    <source>
        <dbReference type="ARBA" id="ARBA00022989"/>
    </source>
</evidence>
<comment type="subcellular location">
    <subcellularLocation>
        <location evidence="1">Membrane</location>
    </subcellularLocation>
</comment>
<feature type="region of interest" description="Disordered" evidence="6">
    <location>
        <begin position="1"/>
        <end position="54"/>
    </location>
</feature>